<comment type="caution">
    <text evidence="1">The sequence shown here is derived from an EMBL/GenBank/DDBJ whole genome shotgun (WGS) entry which is preliminary data.</text>
</comment>
<organism evidence="1 2">
    <name type="scientific">Elysia crispata</name>
    <name type="common">lettuce slug</name>
    <dbReference type="NCBI Taxonomy" id="231223"/>
    <lineage>
        <taxon>Eukaryota</taxon>
        <taxon>Metazoa</taxon>
        <taxon>Spiralia</taxon>
        <taxon>Lophotrochozoa</taxon>
        <taxon>Mollusca</taxon>
        <taxon>Gastropoda</taxon>
        <taxon>Heterobranchia</taxon>
        <taxon>Euthyneura</taxon>
        <taxon>Panpulmonata</taxon>
        <taxon>Sacoglossa</taxon>
        <taxon>Placobranchoidea</taxon>
        <taxon>Plakobranchidae</taxon>
        <taxon>Elysia</taxon>
    </lineage>
</organism>
<dbReference type="EMBL" id="JAWDGP010006858">
    <property type="protein sequence ID" value="KAK3734212.1"/>
    <property type="molecule type" value="Genomic_DNA"/>
</dbReference>
<protein>
    <submittedName>
        <fullName evidence="1">Uncharacterized protein</fullName>
    </submittedName>
</protein>
<dbReference type="AlphaFoldDB" id="A0AAE0Y671"/>
<proteinExistence type="predicted"/>
<gene>
    <name evidence="1" type="ORF">RRG08_044672</name>
</gene>
<name>A0AAE0Y671_9GAST</name>
<reference evidence="1" key="1">
    <citation type="journal article" date="2023" name="G3 (Bethesda)">
        <title>A reference genome for the long-term kleptoplast-retaining sea slug Elysia crispata morphotype clarki.</title>
        <authorList>
            <person name="Eastman K.E."/>
            <person name="Pendleton A.L."/>
            <person name="Shaikh M.A."/>
            <person name="Suttiyut T."/>
            <person name="Ogas R."/>
            <person name="Tomko P."/>
            <person name="Gavelis G."/>
            <person name="Widhalm J.R."/>
            <person name="Wisecaver J.H."/>
        </authorList>
    </citation>
    <scope>NUCLEOTIDE SEQUENCE</scope>
    <source>
        <strain evidence="1">ECLA1</strain>
    </source>
</reference>
<evidence type="ECO:0000313" key="1">
    <source>
        <dbReference type="EMBL" id="KAK3734212.1"/>
    </source>
</evidence>
<feature type="non-terminal residue" evidence="1">
    <location>
        <position position="45"/>
    </location>
</feature>
<sequence>GFAPSVQVAAVFEVRLQLMANRLFQTDYRLTQDRNPGKWEEGIVE</sequence>
<dbReference type="Proteomes" id="UP001283361">
    <property type="component" value="Unassembled WGS sequence"/>
</dbReference>
<keyword evidence="2" id="KW-1185">Reference proteome</keyword>
<evidence type="ECO:0000313" key="2">
    <source>
        <dbReference type="Proteomes" id="UP001283361"/>
    </source>
</evidence>
<accession>A0AAE0Y671</accession>